<evidence type="ECO:0000313" key="2">
    <source>
        <dbReference type="Proteomes" id="UP000035929"/>
    </source>
</evidence>
<dbReference type="PATRIC" id="fig|270351.6.peg.4571"/>
<dbReference type="OrthoDB" id="8853368at2"/>
<dbReference type="InterPro" id="IPR013433">
    <property type="entry name" value="PHA_gran_rgn"/>
</dbReference>
<accession>A0A0J6S1N4</accession>
<gene>
    <name evidence="1" type="ORF">VP06_30525</name>
</gene>
<evidence type="ECO:0000313" key="1">
    <source>
        <dbReference type="EMBL" id="KMO27487.1"/>
    </source>
</evidence>
<evidence type="ECO:0008006" key="3">
    <source>
        <dbReference type="Google" id="ProtNLM"/>
    </source>
</evidence>
<reference evidence="1 2" key="1">
    <citation type="submission" date="2015-03" db="EMBL/GenBank/DDBJ databases">
        <title>Genome sequencing of Methylobacterium aquaticum DSM16371 type strain.</title>
        <authorList>
            <person name="Chaudhry V."/>
            <person name="Patil P.B."/>
        </authorList>
    </citation>
    <scope>NUCLEOTIDE SEQUENCE [LARGE SCALE GENOMIC DNA]</scope>
    <source>
        <strain evidence="1 2">DSM 16371</strain>
    </source>
</reference>
<dbReference type="EMBL" id="LABX01000300">
    <property type="protein sequence ID" value="KMO27487.1"/>
    <property type="molecule type" value="Genomic_DNA"/>
</dbReference>
<sequence length="103" mass="10925">MAKPLVVVIPYQIGRAEARRRIDARLGQGRDLVQKAGLTMQDPVWDGDTLAFVVGAMGQTVTGTIAVDDEAARVEVKLPMLLGMFSGKVGQVIADKGGELFAA</sequence>
<comment type="caution">
    <text evidence="1">The sequence shown here is derived from an EMBL/GenBank/DDBJ whole genome shotgun (WGS) entry which is preliminary data.</text>
</comment>
<organism evidence="1 2">
    <name type="scientific">Methylobacterium aquaticum</name>
    <dbReference type="NCBI Taxonomy" id="270351"/>
    <lineage>
        <taxon>Bacteria</taxon>
        <taxon>Pseudomonadati</taxon>
        <taxon>Pseudomonadota</taxon>
        <taxon>Alphaproteobacteria</taxon>
        <taxon>Hyphomicrobiales</taxon>
        <taxon>Methylobacteriaceae</taxon>
        <taxon>Methylobacterium</taxon>
    </lineage>
</organism>
<protein>
    <recommendedName>
        <fullName evidence="3">Polyhydroxyalkanoic acid synthase</fullName>
    </recommendedName>
</protein>
<dbReference type="Pfam" id="PF09650">
    <property type="entry name" value="PHA_gran_rgn"/>
    <property type="match status" value="1"/>
</dbReference>
<dbReference type="RefSeq" id="WP_048467558.1">
    <property type="nucleotide sequence ID" value="NZ_JBNTQU010000006.1"/>
</dbReference>
<name>A0A0J6S1N4_9HYPH</name>
<dbReference type="AlphaFoldDB" id="A0A0J6S1N4"/>
<dbReference type="Proteomes" id="UP000035929">
    <property type="component" value="Unassembled WGS sequence"/>
</dbReference>
<proteinExistence type="predicted"/>